<reference evidence="9" key="1">
    <citation type="journal article" date="2019" name="Int. J. Syst. Evol. Microbiol.">
        <title>The Global Catalogue of Microorganisms (GCM) 10K type strain sequencing project: providing services to taxonomists for standard genome sequencing and annotation.</title>
        <authorList>
            <consortium name="The Broad Institute Genomics Platform"/>
            <consortium name="The Broad Institute Genome Sequencing Center for Infectious Disease"/>
            <person name="Wu L."/>
            <person name="Ma J."/>
        </authorList>
    </citation>
    <scope>NUCLEOTIDE SEQUENCE [LARGE SCALE GENOMIC DNA]</scope>
    <source>
        <strain evidence="9">CECT 7956</strain>
    </source>
</reference>
<keyword evidence="4 6" id="KW-1133">Transmembrane helix</keyword>
<accession>A0ABV7YY63</accession>
<feature type="transmembrane region" description="Helical" evidence="6">
    <location>
        <begin position="78"/>
        <end position="98"/>
    </location>
</feature>
<evidence type="ECO:0000256" key="4">
    <source>
        <dbReference type="ARBA" id="ARBA00022989"/>
    </source>
</evidence>
<dbReference type="PANTHER" id="PTHR12677:SF59">
    <property type="entry name" value="GOLGI APPARATUS MEMBRANE PROTEIN TVP38-RELATED"/>
    <property type="match status" value="1"/>
</dbReference>
<comment type="similarity">
    <text evidence="6">Belongs to the TVP38/TMEM64 family.</text>
</comment>
<keyword evidence="3 6" id="KW-0812">Transmembrane</keyword>
<dbReference type="Proteomes" id="UP001595616">
    <property type="component" value="Unassembled WGS sequence"/>
</dbReference>
<keyword evidence="2 6" id="KW-1003">Cell membrane</keyword>
<evidence type="ECO:0000256" key="5">
    <source>
        <dbReference type="ARBA" id="ARBA00023136"/>
    </source>
</evidence>
<evidence type="ECO:0000256" key="6">
    <source>
        <dbReference type="RuleBase" id="RU366058"/>
    </source>
</evidence>
<evidence type="ECO:0000259" key="7">
    <source>
        <dbReference type="Pfam" id="PF09335"/>
    </source>
</evidence>
<comment type="subcellular location">
    <subcellularLocation>
        <location evidence="1 6">Cell membrane</location>
        <topology evidence="1 6">Multi-pass membrane protein</topology>
    </subcellularLocation>
</comment>
<feature type="transmembrane region" description="Helical" evidence="6">
    <location>
        <begin position="156"/>
        <end position="176"/>
    </location>
</feature>
<feature type="transmembrane region" description="Helical" evidence="6">
    <location>
        <begin position="127"/>
        <end position="149"/>
    </location>
</feature>
<dbReference type="RefSeq" id="WP_379838357.1">
    <property type="nucleotide sequence ID" value="NZ_JBHRYQ010000001.1"/>
</dbReference>
<evidence type="ECO:0000313" key="9">
    <source>
        <dbReference type="Proteomes" id="UP001595616"/>
    </source>
</evidence>
<keyword evidence="5 6" id="KW-0472">Membrane</keyword>
<gene>
    <name evidence="8" type="ORF">ACFOOI_12710</name>
</gene>
<dbReference type="InterPro" id="IPR015414">
    <property type="entry name" value="TMEM64"/>
</dbReference>
<feature type="transmembrane region" description="Helical" evidence="6">
    <location>
        <begin position="41"/>
        <end position="71"/>
    </location>
</feature>
<evidence type="ECO:0000256" key="3">
    <source>
        <dbReference type="ARBA" id="ARBA00022692"/>
    </source>
</evidence>
<keyword evidence="9" id="KW-1185">Reference proteome</keyword>
<sequence>MKNISSWFSFAMFTVLPLLSTSILSFYALKYQDFFFDLTPIHWLGLSILLTFGSALALCPPTFLAIILGYFKGFWAMPYLLIINMGAIAIIFFLSKLLNTAWFENLIDKNAKAKHVLTQIKKEELKFIFFAKLSPVLPFALTNLVFAISGARFKNILFAGFLGMIPRTLVAVYTGAQAKELQSLLENPNQNFTTQIVIFSLVLISVWGLVIILKKAFLKPTDQL</sequence>
<dbReference type="Pfam" id="PF09335">
    <property type="entry name" value="VTT_dom"/>
    <property type="match status" value="1"/>
</dbReference>
<proteinExistence type="inferred from homology"/>
<comment type="caution">
    <text evidence="8">The sequence shown here is derived from an EMBL/GenBank/DDBJ whole genome shotgun (WGS) entry which is preliminary data.</text>
</comment>
<protein>
    <recommendedName>
        <fullName evidence="6">TVP38/TMEM64 family membrane protein</fullName>
    </recommendedName>
</protein>
<dbReference type="EMBL" id="JBHRYQ010000001">
    <property type="protein sequence ID" value="MFC3811519.1"/>
    <property type="molecule type" value="Genomic_DNA"/>
</dbReference>
<evidence type="ECO:0000256" key="1">
    <source>
        <dbReference type="ARBA" id="ARBA00004651"/>
    </source>
</evidence>
<evidence type="ECO:0000313" key="8">
    <source>
        <dbReference type="EMBL" id="MFC3811519.1"/>
    </source>
</evidence>
<organism evidence="8 9">
    <name type="scientific">Lacihabitans lacunae</name>
    <dbReference type="NCBI Taxonomy" id="1028214"/>
    <lineage>
        <taxon>Bacteria</taxon>
        <taxon>Pseudomonadati</taxon>
        <taxon>Bacteroidota</taxon>
        <taxon>Cytophagia</taxon>
        <taxon>Cytophagales</taxon>
        <taxon>Leadbetterellaceae</taxon>
        <taxon>Lacihabitans</taxon>
    </lineage>
</organism>
<name>A0ABV7YY63_9BACT</name>
<feature type="transmembrane region" description="Helical" evidence="6">
    <location>
        <begin position="7"/>
        <end position="29"/>
    </location>
</feature>
<feature type="transmembrane region" description="Helical" evidence="6">
    <location>
        <begin position="196"/>
        <end position="213"/>
    </location>
</feature>
<evidence type="ECO:0000256" key="2">
    <source>
        <dbReference type="ARBA" id="ARBA00022475"/>
    </source>
</evidence>
<feature type="domain" description="VTT" evidence="7">
    <location>
        <begin position="60"/>
        <end position="176"/>
    </location>
</feature>
<dbReference type="PANTHER" id="PTHR12677">
    <property type="entry name" value="GOLGI APPARATUS MEMBRANE PROTEIN TVP38-RELATED"/>
    <property type="match status" value="1"/>
</dbReference>
<dbReference type="InterPro" id="IPR032816">
    <property type="entry name" value="VTT_dom"/>
</dbReference>